<dbReference type="InterPro" id="IPR010294">
    <property type="entry name" value="ADAMTS_spacer1"/>
</dbReference>
<feature type="binding site" evidence="17 19">
    <location>
        <position position="422"/>
    </location>
    <ligand>
        <name>Zn(2+)</name>
        <dbReference type="ChEBI" id="CHEBI:29105"/>
        <note>catalytic</note>
    </ligand>
</feature>
<dbReference type="InterPro" id="IPR045371">
    <property type="entry name" value="ADAMTS_CR_3"/>
</dbReference>
<feature type="domain" description="Peptidase M12B" evidence="22">
    <location>
        <begin position="276"/>
        <end position="486"/>
    </location>
</feature>
<keyword evidence="6 17" id="KW-0479">Metal-binding</keyword>
<feature type="disulfide bond" evidence="18">
    <location>
        <begin position="584"/>
        <end position="621"/>
    </location>
</feature>
<evidence type="ECO:0000256" key="1">
    <source>
        <dbReference type="ARBA" id="ARBA00004498"/>
    </source>
</evidence>
<evidence type="ECO:0000256" key="8">
    <source>
        <dbReference type="ARBA" id="ARBA00022737"/>
    </source>
</evidence>
<keyword evidence="9" id="KW-0378">Hydrolase</keyword>
<feature type="binding site" evidence="17">
    <location>
        <position position="370"/>
    </location>
    <ligand>
        <name>Ca(2+)</name>
        <dbReference type="ChEBI" id="CHEBI:29108"/>
        <label>1</label>
    </ligand>
</feature>
<evidence type="ECO:0000256" key="21">
    <source>
        <dbReference type="SAM" id="SignalP"/>
    </source>
</evidence>
<dbReference type="Gene3D" id="3.40.390.10">
    <property type="entry name" value="Collagenase (Catalytic Domain)"/>
    <property type="match status" value="1"/>
</dbReference>
<feature type="region of interest" description="Disordered" evidence="20">
    <location>
        <begin position="1152"/>
        <end position="1177"/>
    </location>
</feature>
<feature type="binding site" evidence="17 19">
    <location>
        <position position="426"/>
    </location>
    <ligand>
        <name>Zn(2+)</name>
        <dbReference type="ChEBI" id="CHEBI:29105"/>
        <note>catalytic</note>
    </ligand>
</feature>
<keyword evidence="3" id="KW-0272">Extracellular matrix</keyword>
<keyword evidence="4" id="KW-0645">Protease</keyword>
<evidence type="ECO:0000256" key="11">
    <source>
        <dbReference type="ARBA" id="ARBA00023049"/>
    </source>
</evidence>
<keyword evidence="7 21" id="KW-0732">Signal</keyword>
<feature type="binding site" evidence="17">
    <location>
        <position position="484"/>
    </location>
    <ligand>
        <name>Ca(2+)</name>
        <dbReference type="ChEBI" id="CHEBI:29108"/>
        <label>1</label>
    </ligand>
</feature>
<evidence type="ECO:0000256" key="16">
    <source>
        <dbReference type="PIRSR" id="PIRSR613273-1"/>
    </source>
</evidence>
<feature type="disulfide bond" evidence="18">
    <location>
        <begin position="519"/>
        <end position="537"/>
    </location>
</feature>
<keyword evidence="13 18" id="KW-1015">Disulfide bond</keyword>
<name>A0A8C3JP01_9CHAR</name>
<feature type="binding site" evidence="17">
    <location>
        <position position="481"/>
    </location>
    <ligand>
        <name>Ca(2+)</name>
        <dbReference type="ChEBI" id="CHEBI:29108"/>
        <label>1</label>
    </ligand>
</feature>
<dbReference type="InterPro" id="IPR001590">
    <property type="entry name" value="Peptidase_M12B"/>
</dbReference>
<evidence type="ECO:0000259" key="22">
    <source>
        <dbReference type="PROSITE" id="PS50215"/>
    </source>
</evidence>
<dbReference type="FunFam" id="2.20.100.10:FF:000005">
    <property type="entry name" value="ADAM metallopeptidase with thrombospondin type 1 motif 9"/>
    <property type="match status" value="3"/>
</dbReference>
<feature type="region of interest" description="Disordered" evidence="20">
    <location>
        <begin position="1049"/>
        <end position="1097"/>
    </location>
</feature>
<dbReference type="Pfam" id="PF01421">
    <property type="entry name" value="Reprolysin"/>
    <property type="match status" value="1"/>
</dbReference>
<dbReference type="SUPFAM" id="SSF82895">
    <property type="entry name" value="TSP-1 type 1 repeat"/>
    <property type="match status" value="7"/>
</dbReference>
<protein>
    <submittedName>
        <fullName evidence="23">ADAM metallopeptidase with thrombospondin type 1 motif 12</fullName>
    </submittedName>
</protein>
<feature type="compositionally biased region" description="Pro residues" evidence="20">
    <location>
        <begin position="1056"/>
        <end position="1068"/>
    </location>
</feature>
<feature type="binding site" evidence="17">
    <location>
        <position position="279"/>
    </location>
    <ligand>
        <name>Ca(2+)</name>
        <dbReference type="ChEBI" id="CHEBI:29108"/>
        <label>2</label>
    </ligand>
</feature>
<evidence type="ECO:0000256" key="20">
    <source>
        <dbReference type="SAM" id="MobiDB-lite"/>
    </source>
</evidence>
<dbReference type="PANTHER" id="PTHR13723:SF189">
    <property type="entry name" value="A DISINTEGRIN AND METALLOPROTEINASE WITH THROMBOSPONDIN MOTIFS 12"/>
    <property type="match status" value="1"/>
</dbReference>
<feature type="binding site" evidence="17 19">
    <location>
        <position position="432"/>
    </location>
    <ligand>
        <name>Zn(2+)</name>
        <dbReference type="ChEBI" id="CHEBI:29105"/>
        <note>catalytic</note>
    </ligand>
</feature>
<comment type="caution">
    <text evidence="19">Lacks conserved residue(s) required for the propagation of feature annotation.</text>
</comment>
<dbReference type="Pfam" id="PF17771">
    <property type="entry name" value="ADAMTS_CR_2"/>
    <property type="match status" value="1"/>
</dbReference>
<evidence type="ECO:0000256" key="2">
    <source>
        <dbReference type="ARBA" id="ARBA00022525"/>
    </source>
</evidence>
<dbReference type="Gene3D" id="3.40.1620.60">
    <property type="match status" value="1"/>
</dbReference>
<evidence type="ECO:0000256" key="18">
    <source>
        <dbReference type="PIRSR" id="PIRSR613273-3"/>
    </source>
</evidence>
<dbReference type="Pfam" id="PF00090">
    <property type="entry name" value="TSP_1"/>
    <property type="match status" value="1"/>
</dbReference>
<dbReference type="FunFam" id="2.60.120.830:FF:000001">
    <property type="entry name" value="A disintegrin and metalloproteinase with thrombospondin motifs 1"/>
    <property type="match status" value="1"/>
</dbReference>
<dbReference type="Gene3D" id="2.60.120.830">
    <property type="match status" value="1"/>
</dbReference>
<feature type="binding site" evidence="17">
    <location>
        <position position="363"/>
    </location>
    <ligand>
        <name>Ca(2+)</name>
        <dbReference type="ChEBI" id="CHEBI:29108"/>
        <label>2</label>
    </ligand>
</feature>
<evidence type="ECO:0000313" key="23">
    <source>
        <dbReference type="Ensembl" id="ENSCPGP00000010920.1"/>
    </source>
</evidence>
<reference evidence="23" key="2">
    <citation type="submission" date="2025-09" db="UniProtKB">
        <authorList>
            <consortium name="Ensembl"/>
        </authorList>
    </citation>
    <scope>IDENTIFICATION</scope>
</reference>
<dbReference type="GO" id="GO:0046872">
    <property type="term" value="F:metal ion binding"/>
    <property type="evidence" value="ECO:0007669"/>
    <property type="project" value="UniProtKB-KW"/>
</dbReference>
<evidence type="ECO:0000256" key="13">
    <source>
        <dbReference type="ARBA" id="ARBA00023157"/>
    </source>
</evidence>
<feature type="disulfide bond" evidence="18">
    <location>
        <begin position="381"/>
        <end position="388"/>
    </location>
</feature>
<dbReference type="Pfam" id="PF01562">
    <property type="entry name" value="Pep_M12B_propep"/>
    <property type="match status" value="1"/>
</dbReference>
<dbReference type="PROSITE" id="PS50092">
    <property type="entry name" value="TSP1"/>
    <property type="match status" value="6"/>
</dbReference>
<keyword evidence="12" id="KW-0865">Zymogen</keyword>
<sequence length="1529" mass="170231">MPCVPPSRAAHLCLWLLVLHAQALCLGRAPPAGGSLLFPDGRQGEWGCGELPGRGVRGRGVPPPPPAAGVLPAGRATLPEYHVVDPARVDASGHFLSFNLHHHVSNTRKKRDLSKKENVVYYKINHEEKDLFFNLTVHAGFLSRNYVVERRRGNHSSAKIATRSGVPCHFIGTVLQPGSGSGTAAISTCNGLTGYFHLPHGDYFIEPIKNDTTVLSARVTAIHFRSSLKIFFKSALLLTFPDTLSFFEQQQHRRERWQQNHMAVRKVSRRSVSKERWVETLVVADSKMVEYHGSHHVESYILTIMNMVTGLFHDPSIGNAIHIVLVRLILFEEEEQGLKIVHHADKTLASFCKWQKSVNPKSDVNPTHHDVAVLLTRKDICAGMNRPCETLGLSHLSGMCQPHRSCNINEDSGLPLAFTIAHELGHSFGIQHDGKENDCEPVGKRPYIMSRQLQYDPTPLTWSQCSKEYITRFLDRGWGFCLDDIPQKEVLKSPVIAPGVIYDVHHQCQLQYGSNATFCEDVDNLCQTLWCSVKGSCRSKLDAAADGTQCGENKWCFSGECITVGKTPEAIHGGWGVWSSWSHCTRTCGAGVQSAERQCDNPEPQFGGDYCTGERKRYRMCNISPCRKGLPTFRQMQCSEFDTVPYQNEFYHWVPVYNTANPCELHCRPIDGHFSEKMLDAVTDGTPCFEGRHSRDICINGMCKTVGCDYEINSNATEDQCGVCLGDGSACRTVKMMFNQSEGFGYVDIGLIPKGARGIKVMEVAEAGNFLAVRSKDPEKYYLNGGFIIQWNGEYKVAGTVFQYDRTGDLENLTAPGPTNESIWIQLLFQETNPGIKYEYTVRKEESHENEIGEPEYFWQYGDWTACSVTCGKGVRRQIAHCMRKGSGAIKNSFCDPATQPNGRQKKCYERDCPPRWWAGEWQKCSTTCGPTGQKKRTVLCIQTVGSDEQALAVTECQHLLKPKTHLSCNRDVLCPSDWTVSNWTECTVTCGGGIRTRNVTCAKNNDEPCDTSKRPNSKALCGLQQCPSAGRFLIPPLAPRRGKIIIRKTTTNPKQSPPHRIPMPSPRSPTTTKLPEAENITPCLPTSPDLGNVSEKEGTADKTLQNHFAGPSDIYNYPVVSTENDSHQNTTSWPFHNSLSTEIIRHAENISESEPVSTVESEVQRSEDIPVSSFTSSPEITSSYDYLTEESDYIDGSVGGSEKPIDLLYSTELSLEITTGSTTLDTGSPVLQNESVTSQPLPASHHREPSTLLPVSRAAQGLAFPTTANYISLQVDVPVVQVTTPQPPVTVTPTVFRQCSTTCGIGAFWRHVECSSGNTSHCQHTKKPDPARKCYLRPCARWKIGNWSKCSANCNGGFKTRDVHCIDVREKRLLRPFHCQLLGYKPQLNTSCNTEPCLQWHVEPWNECSRTCGGGQQKRRIYCPEGGYCDWTKRPNAIASCNRQPCTQWINQAWSPCTVSCGGGIQQRTVKCMNTETNETEDHSMCVNKPKPTEYQKCNQQECRKGTGMITHLPNLLLHIVSVIVRNS</sequence>
<evidence type="ECO:0000313" key="24">
    <source>
        <dbReference type="Proteomes" id="UP000694419"/>
    </source>
</evidence>
<dbReference type="FunFam" id="3.40.390.10:FF:000001">
    <property type="entry name" value="A disintegrin and metalloproteinase with thrombospondin motifs 1"/>
    <property type="match status" value="1"/>
</dbReference>
<dbReference type="InterPro" id="IPR024079">
    <property type="entry name" value="MetalloPept_cat_dom_sf"/>
</dbReference>
<feature type="binding site" evidence="17">
    <location>
        <position position="484"/>
    </location>
    <ligand>
        <name>Ca(2+)</name>
        <dbReference type="ChEBI" id="CHEBI:29108"/>
        <label>2</label>
    </ligand>
</feature>
<keyword evidence="24" id="KW-1185">Reference proteome</keyword>
<dbReference type="GO" id="GO:0031012">
    <property type="term" value="C:extracellular matrix"/>
    <property type="evidence" value="ECO:0007669"/>
    <property type="project" value="TreeGrafter"/>
</dbReference>
<comment type="subunit">
    <text evidence="15">Interacts with COMP.</text>
</comment>
<dbReference type="InterPro" id="IPR036383">
    <property type="entry name" value="TSP1_rpt_sf"/>
</dbReference>
<evidence type="ECO:0000256" key="12">
    <source>
        <dbReference type="ARBA" id="ARBA00023145"/>
    </source>
</evidence>
<dbReference type="PANTHER" id="PTHR13723">
    <property type="entry name" value="ADAMTS A DISINTEGRIN AND METALLOPROTEASE WITH THROMBOSPONDIN MOTIFS PROTEASE"/>
    <property type="match status" value="1"/>
</dbReference>
<evidence type="ECO:0000256" key="14">
    <source>
        <dbReference type="ARBA" id="ARBA00023180"/>
    </source>
</evidence>
<evidence type="ECO:0000256" key="4">
    <source>
        <dbReference type="ARBA" id="ARBA00022670"/>
    </source>
</evidence>
<evidence type="ECO:0000256" key="15">
    <source>
        <dbReference type="ARBA" id="ARBA00062682"/>
    </source>
</evidence>
<keyword evidence="2" id="KW-0964">Secreted</keyword>
<dbReference type="InterPro" id="IPR013273">
    <property type="entry name" value="ADAMTS/ADAMTS-like"/>
</dbReference>
<organism evidence="23 24">
    <name type="scientific">Calidris pygmaea</name>
    <name type="common">Spoon-billed sandpiper</name>
    <dbReference type="NCBI Taxonomy" id="425635"/>
    <lineage>
        <taxon>Eukaryota</taxon>
        <taxon>Metazoa</taxon>
        <taxon>Chordata</taxon>
        <taxon>Craniata</taxon>
        <taxon>Vertebrata</taxon>
        <taxon>Euteleostomi</taxon>
        <taxon>Archelosauria</taxon>
        <taxon>Archosauria</taxon>
        <taxon>Dinosauria</taxon>
        <taxon>Saurischia</taxon>
        <taxon>Theropoda</taxon>
        <taxon>Coelurosauria</taxon>
        <taxon>Aves</taxon>
        <taxon>Neognathae</taxon>
        <taxon>Neoaves</taxon>
        <taxon>Charadriiformes</taxon>
        <taxon>Scolopacidae</taxon>
        <taxon>Calidris</taxon>
    </lineage>
</organism>
<dbReference type="SUPFAM" id="SSF55486">
    <property type="entry name" value="Metalloproteases ('zincins'), catalytic domain"/>
    <property type="match status" value="1"/>
</dbReference>
<keyword evidence="11" id="KW-0482">Metalloprotease</keyword>
<dbReference type="SMART" id="SM00209">
    <property type="entry name" value="TSP1"/>
    <property type="match status" value="8"/>
</dbReference>
<feature type="compositionally biased region" description="Low complexity" evidence="20">
    <location>
        <begin position="1153"/>
        <end position="1162"/>
    </location>
</feature>
<feature type="disulfide bond" evidence="18">
    <location>
        <begin position="508"/>
        <end position="531"/>
    </location>
</feature>
<feature type="disulfide bond" evidence="18">
    <location>
        <begin position="599"/>
        <end position="611"/>
    </location>
</feature>
<evidence type="ECO:0000256" key="7">
    <source>
        <dbReference type="ARBA" id="ARBA00022729"/>
    </source>
</evidence>
<dbReference type="PRINTS" id="PR01857">
    <property type="entry name" value="ADAMTSFAMILY"/>
</dbReference>
<feature type="disulfide bond" evidence="18">
    <location>
        <begin position="352"/>
        <end position="406"/>
    </location>
</feature>
<dbReference type="Gene3D" id="2.20.100.10">
    <property type="entry name" value="Thrombospondin type-1 (TSP1) repeat"/>
    <property type="match status" value="7"/>
</dbReference>
<keyword evidence="8" id="KW-0677">Repeat</keyword>
<dbReference type="InterPro" id="IPR000884">
    <property type="entry name" value="TSP1_rpt"/>
</dbReference>
<feature type="disulfide bond" evidence="18">
    <location>
        <begin position="550"/>
        <end position="561"/>
    </location>
</feature>
<feature type="compositionally biased region" description="Polar residues" evidence="20">
    <location>
        <begin position="1225"/>
        <end position="1242"/>
    </location>
</feature>
<evidence type="ECO:0000256" key="10">
    <source>
        <dbReference type="ARBA" id="ARBA00022833"/>
    </source>
</evidence>
<accession>A0A8C3JP01</accession>
<evidence type="ECO:0000256" key="5">
    <source>
        <dbReference type="ARBA" id="ARBA00022685"/>
    </source>
</evidence>
<dbReference type="Ensembl" id="ENSCPGT00000011973.1">
    <property type="protein sequence ID" value="ENSCPGP00000010920.1"/>
    <property type="gene ID" value="ENSCPGG00000007606.1"/>
</dbReference>
<keyword evidence="5" id="KW-0165">Cleavage on pair of basic residues</keyword>
<evidence type="ECO:0000256" key="19">
    <source>
        <dbReference type="PROSITE-ProRule" id="PRU00276"/>
    </source>
</evidence>
<feature type="disulfide bond" evidence="18">
    <location>
        <begin position="526"/>
        <end position="556"/>
    </location>
</feature>
<reference evidence="23" key="1">
    <citation type="submission" date="2025-08" db="UniProtKB">
        <authorList>
            <consortium name="Ensembl"/>
        </authorList>
    </citation>
    <scope>IDENTIFICATION</scope>
</reference>
<dbReference type="Pfam" id="PF19030">
    <property type="entry name" value="TSP1_ADAMTS"/>
    <property type="match status" value="7"/>
</dbReference>
<dbReference type="PROSITE" id="PS50215">
    <property type="entry name" value="ADAM_MEPRO"/>
    <property type="match status" value="1"/>
</dbReference>
<dbReference type="InterPro" id="IPR050439">
    <property type="entry name" value="ADAMTS_ADAMTS-like"/>
</dbReference>
<feature type="disulfide bond" evidence="18">
    <location>
        <begin position="400"/>
        <end position="481"/>
    </location>
</feature>
<dbReference type="GO" id="GO:0006508">
    <property type="term" value="P:proteolysis"/>
    <property type="evidence" value="ECO:0007669"/>
    <property type="project" value="UniProtKB-KW"/>
</dbReference>
<proteinExistence type="predicted"/>
<feature type="disulfide bond" evidence="18">
    <location>
        <begin position="439"/>
        <end position="465"/>
    </location>
</feature>
<dbReference type="Pfam" id="PF05986">
    <property type="entry name" value="ADAMTS_spacer1"/>
    <property type="match status" value="1"/>
</dbReference>
<dbReference type="InterPro" id="IPR002870">
    <property type="entry name" value="Peptidase_M12B_N"/>
</dbReference>
<comment type="subcellular location">
    <subcellularLocation>
        <location evidence="1">Secreted</location>
        <location evidence="1">Extracellular space</location>
        <location evidence="1">Extracellular matrix</location>
    </subcellularLocation>
</comment>
<dbReference type="FunFam" id="2.20.100.10:FF:000006">
    <property type="entry name" value="A disintegrin and metalloproteinase with thrombospondin motifs 1"/>
    <property type="match status" value="1"/>
</dbReference>
<dbReference type="Proteomes" id="UP000694419">
    <property type="component" value="Unplaced"/>
</dbReference>
<dbReference type="CDD" id="cd04273">
    <property type="entry name" value="ZnMc_ADAMTS_like"/>
    <property type="match status" value="1"/>
</dbReference>
<keyword evidence="17" id="KW-0106">Calcium</keyword>
<feature type="signal peptide" evidence="21">
    <location>
        <begin position="1"/>
        <end position="25"/>
    </location>
</feature>
<feature type="disulfide bond" evidence="18">
    <location>
        <begin position="588"/>
        <end position="626"/>
    </location>
</feature>
<feature type="active site" evidence="16 19">
    <location>
        <position position="423"/>
    </location>
</feature>
<evidence type="ECO:0000256" key="9">
    <source>
        <dbReference type="ARBA" id="ARBA00022801"/>
    </source>
</evidence>
<dbReference type="Pfam" id="PF19236">
    <property type="entry name" value="ADAMTS_CR_3"/>
    <property type="match status" value="1"/>
</dbReference>
<dbReference type="InterPro" id="IPR041645">
    <property type="entry name" value="ADAMTS_CR_2"/>
</dbReference>
<comment type="cofactor">
    <cofactor evidence="17">
        <name>Zn(2+)</name>
        <dbReference type="ChEBI" id="CHEBI:29105"/>
    </cofactor>
    <text evidence="17">Binds 1 zinc ion per subunit.</text>
</comment>
<dbReference type="FunFam" id="3.40.1620.60:FF:000004">
    <property type="entry name" value="A disintegrin and metalloproteinase with thrombospondin motifs 12"/>
    <property type="match status" value="1"/>
</dbReference>
<evidence type="ECO:0000256" key="6">
    <source>
        <dbReference type="ARBA" id="ARBA00022723"/>
    </source>
</evidence>
<feature type="region of interest" description="Disordered" evidence="20">
    <location>
        <begin position="1225"/>
        <end position="1249"/>
    </location>
</feature>
<dbReference type="GO" id="GO:0030198">
    <property type="term" value="P:extracellular matrix organization"/>
    <property type="evidence" value="ECO:0007669"/>
    <property type="project" value="InterPro"/>
</dbReference>
<keyword evidence="14" id="KW-0325">Glycoprotein</keyword>
<evidence type="ECO:0000256" key="17">
    <source>
        <dbReference type="PIRSR" id="PIRSR613273-2"/>
    </source>
</evidence>
<feature type="binding site" evidence="17">
    <location>
        <position position="363"/>
    </location>
    <ligand>
        <name>Ca(2+)</name>
        <dbReference type="ChEBI" id="CHEBI:29108"/>
        <label>1</label>
    </ligand>
</feature>
<feature type="chain" id="PRO_5034162168" evidence="21">
    <location>
        <begin position="26"/>
        <end position="1529"/>
    </location>
</feature>
<feature type="binding site" evidence="17">
    <location>
        <position position="279"/>
    </location>
    <ligand>
        <name>Ca(2+)</name>
        <dbReference type="ChEBI" id="CHEBI:29108"/>
        <label>1</label>
    </ligand>
</feature>
<evidence type="ECO:0000256" key="3">
    <source>
        <dbReference type="ARBA" id="ARBA00022530"/>
    </source>
</evidence>
<keyword evidence="10 17" id="KW-0862">Zinc</keyword>
<dbReference type="GO" id="GO:0004222">
    <property type="term" value="F:metalloendopeptidase activity"/>
    <property type="evidence" value="ECO:0007669"/>
    <property type="project" value="InterPro"/>
</dbReference>